<evidence type="ECO:0000313" key="1">
    <source>
        <dbReference type="EMBL" id="URD68575.1"/>
    </source>
</evidence>
<proteinExistence type="predicted"/>
<dbReference type="Pfam" id="PF00132">
    <property type="entry name" value="Hexapep"/>
    <property type="match status" value="1"/>
</dbReference>
<dbReference type="SUPFAM" id="SSF51161">
    <property type="entry name" value="Trimeric LpxA-like enzymes"/>
    <property type="match status" value="1"/>
</dbReference>
<dbReference type="CDD" id="cd04645">
    <property type="entry name" value="LbH_gamma_CA_like"/>
    <property type="match status" value="1"/>
</dbReference>
<sequence>MMALRSYLNTFPQISDGCYIDDSAVIIGDVAIDAQASVWPCAVIRGDVNSIRIGKRSNIQDLSMLHVSHKNDAKPDGSPLIIGDDVTVGHHVVLHGCQVGNRVLIGIGSTVLDDAVIEDDVMIGAGSLVPPRKHLQSGWLYMGAPVRQIRRLTEDELAFLRYSANHYVLLAGNYNRGTPESDPPLPASV</sequence>
<reference evidence="1" key="1">
    <citation type="submission" date="2022-05" db="EMBL/GenBank/DDBJ databases">
        <title>Alysiella filiformis genome sequencing.</title>
        <authorList>
            <person name="Viehboeck T."/>
        </authorList>
    </citation>
    <scope>NUCLEOTIDE SEQUENCE</scope>
    <source>
        <strain evidence="1">DSM 2580</strain>
    </source>
</reference>
<dbReference type="EMBL" id="CP097501">
    <property type="protein sequence ID" value="URD68575.1"/>
    <property type="molecule type" value="Genomic_DNA"/>
</dbReference>
<dbReference type="InterPro" id="IPR011004">
    <property type="entry name" value="Trimer_LpxA-like_sf"/>
</dbReference>
<dbReference type="Proteomes" id="UP001056819">
    <property type="component" value="Chromosome"/>
</dbReference>
<dbReference type="InterPro" id="IPR047324">
    <property type="entry name" value="LbH_gamma_CA-like"/>
</dbReference>
<dbReference type="PANTHER" id="PTHR13061:SF56">
    <property type="entry name" value="PROTEIN YRDA"/>
    <property type="match status" value="1"/>
</dbReference>
<organism evidence="1 2">
    <name type="scientific">Conchiformibius steedae DSM 2580</name>
    <dbReference type="NCBI Taxonomy" id="1121352"/>
    <lineage>
        <taxon>Bacteria</taxon>
        <taxon>Pseudomonadati</taxon>
        <taxon>Pseudomonadota</taxon>
        <taxon>Betaproteobacteria</taxon>
        <taxon>Neisseriales</taxon>
        <taxon>Neisseriaceae</taxon>
        <taxon>Conchiformibius</taxon>
    </lineage>
</organism>
<evidence type="ECO:0000313" key="2">
    <source>
        <dbReference type="Proteomes" id="UP001056819"/>
    </source>
</evidence>
<accession>A0AAE9L160</accession>
<gene>
    <name evidence="1" type="ORF">LNQ82_05620</name>
</gene>
<dbReference type="RefSeq" id="WP_211247106.1">
    <property type="nucleotide sequence ID" value="NZ_CP097501.1"/>
</dbReference>
<dbReference type="PANTHER" id="PTHR13061">
    <property type="entry name" value="DYNACTIN SUBUNIT P25"/>
    <property type="match status" value="1"/>
</dbReference>
<dbReference type="InterPro" id="IPR001451">
    <property type="entry name" value="Hexapep"/>
</dbReference>
<protein>
    <submittedName>
        <fullName evidence="1">Gamma carbonic anhydrase family protein</fullName>
    </submittedName>
</protein>
<dbReference type="Gene3D" id="2.160.10.10">
    <property type="entry name" value="Hexapeptide repeat proteins"/>
    <property type="match status" value="1"/>
</dbReference>
<name>A0AAE9L160_9NEIS</name>
<dbReference type="AlphaFoldDB" id="A0AAE9L160"/>
<dbReference type="InterPro" id="IPR050484">
    <property type="entry name" value="Transf_Hexapept/Carb_Anhydrase"/>
</dbReference>